<gene>
    <name evidence="1" type="ORF">QR680_017902</name>
</gene>
<reference evidence="1" key="1">
    <citation type="submission" date="2023-06" db="EMBL/GenBank/DDBJ databases">
        <title>Genomic analysis of the entomopathogenic nematode Steinernema hermaphroditum.</title>
        <authorList>
            <person name="Schwarz E.M."/>
            <person name="Heppert J.K."/>
            <person name="Baniya A."/>
            <person name="Schwartz H.T."/>
            <person name="Tan C.-H."/>
            <person name="Antoshechkin I."/>
            <person name="Sternberg P.W."/>
            <person name="Goodrich-Blair H."/>
            <person name="Dillman A.R."/>
        </authorList>
    </citation>
    <scope>NUCLEOTIDE SEQUENCE</scope>
    <source>
        <strain evidence="1">PS9179</strain>
        <tissue evidence="1">Whole animal</tissue>
    </source>
</reference>
<comment type="caution">
    <text evidence="1">The sequence shown here is derived from an EMBL/GenBank/DDBJ whole genome shotgun (WGS) entry which is preliminary data.</text>
</comment>
<name>A0AA39LPV7_9BILA</name>
<sequence length="86" mass="9842">MTLHQELIHFLSSARSDPEMWKYVCADAGERKIKQFLLQEYPEANPNGIWTISSGKSKRTIFVVESSKGRKVKNTTLLNSVGHYPF</sequence>
<keyword evidence="2" id="KW-1185">Reference proteome</keyword>
<organism evidence="1 2">
    <name type="scientific">Steinernema hermaphroditum</name>
    <dbReference type="NCBI Taxonomy" id="289476"/>
    <lineage>
        <taxon>Eukaryota</taxon>
        <taxon>Metazoa</taxon>
        <taxon>Ecdysozoa</taxon>
        <taxon>Nematoda</taxon>
        <taxon>Chromadorea</taxon>
        <taxon>Rhabditida</taxon>
        <taxon>Tylenchina</taxon>
        <taxon>Panagrolaimomorpha</taxon>
        <taxon>Strongyloidoidea</taxon>
        <taxon>Steinernematidae</taxon>
        <taxon>Steinernema</taxon>
    </lineage>
</organism>
<evidence type="ECO:0000313" key="1">
    <source>
        <dbReference type="EMBL" id="KAK0405287.1"/>
    </source>
</evidence>
<evidence type="ECO:0000313" key="2">
    <source>
        <dbReference type="Proteomes" id="UP001175271"/>
    </source>
</evidence>
<protein>
    <submittedName>
        <fullName evidence="1">Uncharacterized protein</fullName>
    </submittedName>
</protein>
<dbReference type="AlphaFoldDB" id="A0AA39LPV7"/>
<proteinExistence type="predicted"/>
<accession>A0AA39LPV7</accession>
<dbReference type="Proteomes" id="UP001175271">
    <property type="component" value="Unassembled WGS sequence"/>
</dbReference>
<dbReference type="EMBL" id="JAUCMV010000004">
    <property type="protein sequence ID" value="KAK0405287.1"/>
    <property type="molecule type" value="Genomic_DNA"/>
</dbReference>